<feature type="non-terminal residue" evidence="1">
    <location>
        <position position="176"/>
    </location>
</feature>
<evidence type="ECO:0000313" key="2">
    <source>
        <dbReference type="Proteomes" id="UP000789920"/>
    </source>
</evidence>
<accession>A0ACA9SAS1</accession>
<name>A0ACA9SAS1_9GLOM</name>
<organism evidence="1 2">
    <name type="scientific">Racocetra persica</name>
    <dbReference type="NCBI Taxonomy" id="160502"/>
    <lineage>
        <taxon>Eukaryota</taxon>
        <taxon>Fungi</taxon>
        <taxon>Fungi incertae sedis</taxon>
        <taxon>Mucoromycota</taxon>
        <taxon>Glomeromycotina</taxon>
        <taxon>Glomeromycetes</taxon>
        <taxon>Diversisporales</taxon>
        <taxon>Gigasporaceae</taxon>
        <taxon>Racocetra</taxon>
    </lineage>
</organism>
<proteinExistence type="predicted"/>
<evidence type="ECO:0000313" key="1">
    <source>
        <dbReference type="EMBL" id="CAG8833699.1"/>
    </source>
</evidence>
<dbReference type="Proteomes" id="UP000789920">
    <property type="component" value="Unassembled WGS sequence"/>
</dbReference>
<gene>
    <name evidence="1" type="ORF">RPERSI_LOCUS28925</name>
</gene>
<reference evidence="1" key="1">
    <citation type="submission" date="2021-06" db="EMBL/GenBank/DDBJ databases">
        <authorList>
            <person name="Kallberg Y."/>
            <person name="Tangrot J."/>
            <person name="Rosling A."/>
        </authorList>
    </citation>
    <scope>NUCLEOTIDE SEQUENCE</scope>
    <source>
        <strain evidence="1">MA461A</strain>
    </source>
</reference>
<protein>
    <submittedName>
        <fullName evidence="1">12071_t:CDS:1</fullName>
    </submittedName>
</protein>
<comment type="caution">
    <text evidence="1">The sequence shown here is derived from an EMBL/GenBank/DDBJ whole genome shotgun (WGS) entry which is preliminary data.</text>
</comment>
<sequence>MGPNQLNTPYPSDEYYEKDLFNTEDILVQQQTHDIKLDIQATLETLINRINPTNNHRLGLVIVLLQAAAEAADYITQPERVPRSFSGKSVLQQEKTALQISDYYSYFESTLKGICNHFDTPNENNNYIPNPIGRILHKTLFSINTLLITEGAFVEVEQREHILSEHLDRRQFLTPR</sequence>
<keyword evidence="2" id="KW-1185">Reference proteome</keyword>
<dbReference type="EMBL" id="CAJVQC010107212">
    <property type="protein sequence ID" value="CAG8833699.1"/>
    <property type="molecule type" value="Genomic_DNA"/>
</dbReference>